<dbReference type="InterPro" id="IPR017900">
    <property type="entry name" value="4Fe4S_Fe_S_CS"/>
</dbReference>
<comment type="cofactor">
    <cofactor evidence="2">
        <name>[4Fe-4S] cluster</name>
        <dbReference type="ChEBI" id="CHEBI:49883"/>
    </cofactor>
</comment>
<evidence type="ECO:0000259" key="14">
    <source>
        <dbReference type="PROSITE" id="PS51379"/>
    </source>
</evidence>
<evidence type="ECO:0000256" key="9">
    <source>
        <dbReference type="ARBA" id="ARBA00023002"/>
    </source>
</evidence>
<dbReference type="AlphaFoldDB" id="A0A7Y9PJH4"/>
<dbReference type="Proteomes" id="UP000589520">
    <property type="component" value="Unassembled WGS sequence"/>
</dbReference>
<dbReference type="EC" id="1.3.5.1" evidence="4"/>
<dbReference type="InterPro" id="IPR017896">
    <property type="entry name" value="4Fe4S_Fe-S-bd"/>
</dbReference>
<dbReference type="InterPro" id="IPR004489">
    <property type="entry name" value="Succ_DH/fum_Rdtase_Fe-S"/>
</dbReference>
<keyword evidence="5" id="KW-0004">4Fe-4S</keyword>
<keyword evidence="11" id="KW-0411">Iron-sulfur</keyword>
<dbReference type="Gene3D" id="3.10.20.30">
    <property type="match status" value="1"/>
</dbReference>
<dbReference type="NCBIfam" id="TIGR00384">
    <property type="entry name" value="dhsB"/>
    <property type="match status" value="1"/>
</dbReference>
<reference evidence="15 16" key="1">
    <citation type="submission" date="2020-07" db="EMBL/GenBank/DDBJ databases">
        <title>Genomic Encyclopedia of Type Strains, Phase IV (KMG-V): Genome sequencing to study the core and pangenomes of soil and plant-associated prokaryotes.</title>
        <authorList>
            <person name="Whitman W."/>
        </authorList>
    </citation>
    <scope>NUCLEOTIDE SEQUENCE [LARGE SCALE GENOMIC DNA]</scope>
    <source>
        <strain evidence="15 16">X4EP2</strain>
    </source>
</reference>
<keyword evidence="10" id="KW-0408">Iron</keyword>
<dbReference type="SUPFAM" id="SSF54292">
    <property type="entry name" value="2Fe-2S ferredoxin-like"/>
    <property type="match status" value="1"/>
</dbReference>
<evidence type="ECO:0000256" key="1">
    <source>
        <dbReference type="ARBA" id="ARBA00001927"/>
    </source>
</evidence>
<dbReference type="InterPro" id="IPR012675">
    <property type="entry name" value="Beta-grasp_dom_sf"/>
</dbReference>
<keyword evidence="16" id="KW-1185">Reference proteome</keyword>
<dbReference type="InterPro" id="IPR050573">
    <property type="entry name" value="SDH/FRD_Iron-Sulfur"/>
</dbReference>
<protein>
    <recommendedName>
        <fullName evidence="4">succinate dehydrogenase</fullName>
        <ecNumber evidence="4">1.3.5.1</ecNumber>
    </recommendedName>
</protein>
<dbReference type="GO" id="GO:0022904">
    <property type="term" value="P:respiratory electron transport chain"/>
    <property type="evidence" value="ECO:0007669"/>
    <property type="project" value="TreeGrafter"/>
</dbReference>
<gene>
    <name evidence="15" type="ORF">HDF17_003384</name>
</gene>
<dbReference type="PROSITE" id="PS00198">
    <property type="entry name" value="4FE4S_FER_1"/>
    <property type="match status" value="1"/>
</dbReference>
<dbReference type="InterPro" id="IPR009051">
    <property type="entry name" value="Helical_ferredxn"/>
</dbReference>
<evidence type="ECO:0000313" key="16">
    <source>
        <dbReference type="Proteomes" id="UP000589520"/>
    </source>
</evidence>
<keyword evidence="7" id="KW-0001">2Fe-2S</keyword>
<dbReference type="InterPro" id="IPR036010">
    <property type="entry name" value="2Fe-2S_ferredoxin-like_sf"/>
</dbReference>
<accession>A0A7Y9PJH4</accession>
<dbReference type="FunFam" id="3.10.20.30:FF:000018">
    <property type="entry name" value="Succinate dehydrogenase iron-sulfur subunit"/>
    <property type="match status" value="1"/>
</dbReference>
<dbReference type="Gene3D" id="1.10.1060.10">
    <property type="entry name" value="Alpha-helical ferredoxin"/>
    <property type="match status" value="1"/>
</dbReference>
<sequence>MMGKRLPEEWTMAAKTIKVEIKRQSGPDGKAVVEKFEIPYRPNMNITSLLGEIACDPVTSDGKNTTPITYDSNCLEEICGSCAMLINGKARMACSALVDKLEQPIRLAPLSKFPVVRDLAVDRSVLFQNLKAVQAWVPIDGTYDLGSGPKQFPQLQEELYPLSNCISCTICMEVCPQFNDSTNFVGAATIAQVKLFNANPTGKVLKEERLRALAGDGGVQECGFAQNCVEACPKQLPLTEAISDVSRDVMVQQVKDFFVR</sequence>
<comment type="caution">
    <text evidence="15">The sequence shown here is derived from an EMBL/GenBank/DDBJ whole genome shotgun (WGS) entry which is preliminary data.</text>
</comment>
<evidence type="ECO:0000256" key="2">
    <source>
        <dbReference type="ARBA" id="ARBA00001966"/>
    </source>
</evidence>
<evidence type="ECO:0000256" key="13">
    <source>
        <dbReference type="ARBA" id="ARBA00034078"/>
    </source>
</evidence>
<dbReference type="RefSeq" id="WP_246302035.1">
    <property type="nucleotide sequence ID" value="NZ_JACCCW010000002.1"/>
</dbReference>
<dbReference type="GO" id="GO:0009055">
    <property type="term" value="F:electron transfer activity"/>
    <property type="evidence" value="ECO:0007669"/>
    <property type="project" value="InterPro"/>
</dbReference>
<dbReference type="Pfam" id="PF13085">
    <property type="entry name" value="Fer2_3"/>
    <property type="match status" value="1"/>
</dbReference>
<dbReference type="GO" id="GO:0051539">
    <property type="term" value="F:4 iron, 4 sulfur cluster binding"/>
    <property type="evidence" value="ECO:0007669"/>
    <property type="project" value="UniProtKB-KW"/>
</dbReference>
<dbReference type="EMBL" id="JACCCW010000002">
    <property type="protein sequence ID" value="NYF81064.1"/>
    <property type="molecule type" value="Genomic_DNA"/>
</dbReference>
<comment type="cofactor">
    <cofactor evidence="13">
        <name>[2Fe-2S] cluster</name>
        <dbReference type="ChEBI" id="CHEBI:190135"/>
    </cofactor>
</comment>
<keyword evidence="6" id="KW-0816">Tricarboxylic acid cycle</keyword>
<evidence type="ECO:0000256" key="4">
    <source>
        <dbReference type="ARBA" id="ARBA00012792"/>
    </source>
</evidence>
<keyword evidence="8" id="KW-0479">Metal-binding</keyword>
<dbReference type="GO" id="GO:0006099">
    <property type="term" value="P:tricarboxylic acid cycle"/>
    <property type="evidence" value="ECO:0007669"/>
    <property type="project" value="UniProtKB-KW"/>
</dbReference>
<dbReference type="Pfam" id="PF13183">
    <property type="entry name" value="Fer4_8"/>
    <property type="match status" value="1"/>
</dbReference>
<keyword evidence="12" id="KW-0003">3Fe-4S</keyword>
<dbReference type="GO" id="GO:0051538">
    <property type="term" value="F:3 iron, 4 sulfur cluster binding"/>
    <property type="evidence" value="ECO:0007669"/>
    <property type="project" value="UniProtKB-KW"/>
</dbReference>
<organism evidence="15 16">
    <name type="scientific">Granulicella arctica</name>
    <dbReference type="NCBI Taxonomy" id="940613"/>
    <lineage>
        <taxon>Bacteria</taxon>
        <taxon>Pseudomonadati</taxon>
        <taxon>Acidobacteriota</taxon>
        <taxon>Terriglobia</taxon>
        <taxon>Terriglobales</taxon>
        <taxon>Acidobacteriaceae</taxon>
        <taxon>Granulicella</taxon>
    </lineage>
</organism>
<dbReference type="InterPro" id="IPR025192">
    <property type="entry name" value="Succ_DH/fum_Rdtase_N"/>
</dbReference>
<evidence type="ECO:0000256" key="3">
    <source>
        <dbReference type="ARBA" id="ARBA00009433"/>
    </source>
</evidence>
<evidence type="ECO:0000313" key="15">
    <source>
        <dbReference type="EMBL" id="NYF81064.1"/>
    </source>
</evidence>
<proteinExistence type="inferred from homology"/>
<dbReference type="PANTHER" id="PTHR11921">
    <property type="entry name" value="SUCCINATE DEHYDROGENASE IRON-SULFUR PROTEIN"/>
    <property type="match status" value="1"/>
</dbReference>
<evidence type="ECO:0000256" key="12">
    <source>
        <dbReference type="ARBA" id="ARBA00023291"/>
    </source>
</evidence>
<evidence type="ECO:0000256" key="7">
    <source>
        <dbReference type="ARBA" id="ARBA00022714"/>
    </source>
</evidence>
<evidence type="ECO:0000256" key="8">
    <source>
        <dbReference type="ARBA" id="ARBA00022723"/>
    </source>
</evidence>
<dbReference type="PROSITE" id="PS51379">
    <property type="entry name" value="4FE4S_FER_2"/>
    <property type="match status" value="1"/>
</dbReference>
<dbReference type="NCBIfam" id="NF006391">
    <property type="entry name" value="PRK08640.1"/>
    <property type="match status" value="1"/>
</dbReference>
<dbReference type="GO" id="GO:0008177">
    <property type="term" value="F:succinate dehydrogenase (quinone) activity"/>
    <property type="evidence" value="ECO:0007669"/>
    <property type="project" value="UniProtKB-EC"/>
</dbReference>
<evidence type="ECO:0000256" key="6">
    <source>
        <dbReference type="ARBA" id="ARBA00022532"/>
    </source>
</evidence>
<evidence type="ECO:0000256" key="11">
    <source>
        <dbReference type="ARBA" id="ARBA00023014"/>
    </source>
</evidence>
<evidence type="ECO:0000256" key="5">
    <source>
        <dbReference type="ARBA" id="ARBA00022485"/>
    </source>
</evidence>
<keyword evidence="9 15" id="KW-0560">Oxidoreductase</keyword>
<dbReference type="PANTHER" id="PTHR11921:SF29">
    <property type="entry name" value="SUCCINATE DEHYDROGENASE [UBIQUINONE] IRON-SULFUR SUBUNIT, MITOCHONDRIAL"/>
    <property type="match status" value="1"/>
</dbReference>
<feature type="domain" description="4Fe-4S ferredoxin-type" evidence="14">
    <location>
        <begin position="155"/>
        <end position="187"/>
    </location>
</feature>
<dbReference type="GO" id="GO:0046872">
    <property type="term" value="F:metal ion binding"/>
    <property type="evidence" value="ECO:0007669"/>
    <property type="project" value="UniProtKB-KW"/>
</dbReference>
<comment type="similarity">
    <text evidence="3">Belongs to the succinate dehydrogenase/fumarate reductase iron-sulfur protein family.</text>
</comment>
<comment type="cofactor">
    <cofactor evidence="1">
        <name>[3Fe-4S] cluster</name>
        <dbReference type="ChEBI" id="CHEBI:21137"/>
    </cofactor>
</comment>
<evidence type="ECO:0000256" key="10">
    <source>
        <dbReference type="ARBA" id="ARBA00023004"/>
    </source>
</evidence>
<name>A0A7Y9PJH4_9BACT</name>
<dbReference type="GO" id="GO:0051537">
    <property type="term" value="F:2 iron, 2 sulfur cluster binding"/>
    <property type="evidence" value="ECO:0007669"/>
    <property type="project" value="UniProtKB-KW"/>
</dbReference>
<dbReference type="SUPFAM" id="SSF46548">
    <property type="entry name" value="alpha-helical ferredoxin"/>
    <property type="match status" value="1"/>
</dbReference>